<name>A0A6J7IV74_9ZZZZ</name>
<dbReference type="Pfam" id="PF14907">
    <property type="entry name" value="NTP_transf_5"/>
    <property type="match status" value="1"/>
</dbReference>
<accession>A0A6J7IV74</accession>
<evidence type="ECO:0000313" key="1">
    <source>
        <dbReference type="EMBL" id="CAB4934222.1"/>
    </source>
</evidence>
<dbReference type="AlphaFoldDB" id="A0A6J7IV74"/>
<organism evidence="1">
    <name type="scientific">freshwater metagenome</name>
    <dbReference type="NCBI Taxonomy" id="449393"/>
    <lineage>
        <taxon>unclassified sequences</taxon>
        <taxon>metagenomes</taxon>
        <taxon>ecological metagenomes</taxon>
    </lineage>
</organism>
<proteinExistence type="predicted"/>
<gene>
    <name evidence="1" type="ORF">UFOPK3674_01369</name>
</gene>
<dbReference type="Gene3D" id="3.30.460.40">
    <property type="match status" value="1"/>
</dbReference>
<reference evidence="1" key="1">
    <citation type="submission" date="2020-05" db="EMBL/GenBank/DDBJ databases">
        <authorList>
            <person name="Chiriac C."/>
            <person name="Salcher M."/>
            <person name="Ghai R."/>
            <person name="Kavagutti S V."/>
        </authorList>
    </citation>
    <scope>NUCLEOTIDE SEQUENCE</scope>
</reference>
<protein>
    <submittedName>
        <fullName evidence="1">Unannotated protein</fullName>
    </submittedName>
</protein>
<sequence>MPAPDARIRAARVIGVDLQTASVMHRLREAGVATILLKGPALADLLYDAGELRTYTDVDLLVRDMDAERAASVLTQLGYRPLVDDGALRGHRPVHAHEWSTPAGASVDLHRTLPGATAAPADVFAVLAGHTRTLSLCGAEVEALDDEAALVQIALHAAHHGPRSPKALSEVERAAARLPDRSWRRAAGIAEALGAAPAFAAGLRCSPAGTALADRLHLNREAPAEVLLKAQGAPPLAAGMDWLLRTPGAGARARLIARTALPMPAALRLWRPLARRGRAGLLLAYLSHPLWLGRHAVPSLLAMRRARRAAR</sequence>
<dbReference type="EMBL" id="CAFBMX010000006">
    <property type="protein sequence ID" value="CAB4934222.1"/>
    <property type="molecule type" value="Genomic_DNA"/>
</dbReference>
<dbReference type="InterPro" id="IPR039498">
    <property type="entry name" value="NTP_transf_5"/>
</dbReference>